<dbReference type="InterPro" id="IPR004329">
    <property type="entry name" value="CcmE"/>
</dbReference>
<keyword evidence="5 10" id="KW-0201">Cytochrome c-type biogenesis</keyword>
<dbReference type="eggNOG" id="COG2332">
    <property type="taxonomic scope" value="Bacteria"/>
</dbReference>
<dbReference type="AlphaFoldDB" id="J0QFE7"/>
<keyword evidence="10" id="KW-1003">Cell membrane</keyword>
<dbReference type="GO" id="GO:0005886">
    <property type="term" value="C:plasma membrane"/>
    <property type="evidence" value="ECO:0007669"/>
    <property type="project" value="UniProtKB-SubCell"/>
</dbReference>
<keyword evidence="14" id="KW-1185">Reference proteome</keyword>
<dbReference type="InterPro" id="IPR036127">
    <property type="entry name" value="CcmE-like_sf"/>
</dbReference>
<name>J0QFE7_9HYPH</name>
<dbReference type="EMBL" id="AILU01000003">
    <property type="protein sequence ID" value="EJF81559.1"/>
    <property type="molecule type" value="Genomic_DNA"/>
</dbReference>
<dbReference type="Pfam" id="PF03100">
    <property type="entry name" value="CcmE"/>
    <property type="match status" value="1"/>
</dbReference>
<evidence type="ECO:0000256" key="1">
    <source>
        <dbReference type="ARBA" id="ARBA00004370"/>
    </source>
</evidence>
<comment type="function">
    <text evidence="10">Heme chaperone required for the biogenesis of c-type cytochromes. Transiently binds heme delivered by CcmC and transfers the heme to apo-cytochromes in a process facilitated by CcmF and CcmH.</text>
</comment>
<evidence type="ECO:0000256" key="10">
    <source>
        <dbReference type="HAMAP-Rule" id="MF_01959"/>
    </source>
</evidence>
<evidence type="ECO:0000256" key="2">
    <source>
        <dbReference type="ARBA" id="ARBA00022617"/>
    </source>
</evidence>
<proteinExistence type="inferred from homology"/>
<evidence type="ECO:0000256" key="4">
    <source>
        <dbReference type="ARBA" id="ARBA00022723"/>
    </source>
</evidence>
<evidence type="ECO:0000256" key="5">
    <source>
        <dbReference type="ARBA" id="ARBA00022748"/>
    </source>
</evidence>
<comment type="subcellular location">
    <subcellularLocation>
        <location evidence="10">Cell membrane</location>
        <topology evidence="10">Single-pass type II membrane protein</topology>
    </subcellularLocation>
    <subcellularLocation>
        <location evidence="1">Membrane</location>
    </subcellularLocation>
</comment>
<keyword evidence="2 10" id="KW-0349">Heme</keyword>
<keyword evidence="3 10" id="KW-0812">Transmembrane</keyword>
<evidence type="ECO:0000256" key="9">
    <source>
        <dbReference type="ARBA" id="ARBA00023136"/>
    </source>
</evidence>
<evidence type="ECO:0000313" key="13">
    <source>
        <dbReference type="EMBL" id="EJF81559.1"/>
    </source>
</evidence>
<evidence type="ECO:0000256" key="7">
    <source>
        <dbReference type="ARBA" id="ARBA00022989"/>
    </source>
</evidence>
<sequence length="179" mass="20812">MNDERMFIQRIYKSVFRRVSMNSQSFKNSPSLKVILKQRKKKRLLMIFLCLFVVGVATSLIMYAMRNTVSFFRMPSEVTTEDILMGRSLRLGGFVEKGTVQYLGKMKVTFFVTDNVKHEKVIFTGILPDLFREGQGVIVEGYFNKRGLFIGKRVLAKHDETYMSKEAADRLNKYHSVEK</sequence>
<evidence type="ECO:0000313" key="14">
    <source>
        <dbReference type="Proteomes" id="UP000008947"/>
    </source>
</evidence>
<dbReference type="NCBIfam" id="NF009727">
    <property type="entry name" value="PRK13254.1-1"/>
    <property type="match status" value="1"/>
</dbReference>
<dbReference type="GO" id="GO:0017003">
    <property type="term" value="P:protein-heme linkage"/>
    <property type="evidence" value="ECO:0007669"/>
    <property type="project" value="UniProtKB-UniRule"/>
</dbReference>
<keyword evidence="8 10" id="KW-0408">Iron</keyword>
<gene>
    <name evidence="10" type="primary">ccmE</name>
    <name evidence="10" type="synonym">cycJ</name>
    <name evidence="13" type="ORF">MCQ_00257</name>
</gene>
<dbReference type="SUPFAM" id="SSF82093">
    <property type="entry name" value="Heme chaperone CcmE"/>
    <property type="match status" value="1"/>
</dbReference>
<feature type="transmembrane region" description="Helical" evidence="12">
    <location>
        <begin position="44"/>
        <end position="65"/>
    </location>
</feature>
<comment type="similarity">
    <text evidence="10">Belongs to the CcmE/CycJ family.</text>
</comment>
<feature type="binding site" description="covalent" evidence="10 11">
    <location>
        <position position="158"/>
    </location>
    <ligand>
        <name>heme</name>
        <dbReference type="ChEBI" id="CHEBI:30413"/>
    </ligand>
</feature>
<accession>J0QFE7</accession>
<keyword evidence="9 10" id="KW-0472">Membrane</keyword>
<feature type="topological domain" description="Cytoplasmic" evidence="10">
    <location>
        <begin position="1"/>
        <end position="43"/>
    </location>
</feature>
<evidence type="ECO:0000256" key="12">
    <source>
        <dbReference type="SAM" id="Phobius"/>
    </source>
</evidence>
<dbReference type="NCBIfam" id="NF009731">
    <property type="entry name" value="PRK13254.1-5"/>
    <property type="match status" value="1"/>
</dbReference>
<dbReference type="GO" id="GO:0046872">
    <property type="term" value="F:metal ion binding"/>
    <property type="evidence" value="ECO:0007669"/>
    <property type="project" value="UniProtKB-KW"/>
</dbReference>
<reference evidence="13 14" key="1">
    <citation type="submission" date="2012-03" db="EMBL/GenBank/DDBJ databases">
        <title>The Genome Sequence of Bartonella washoensis Sb944nv.</title>
        <authorList>
            <consortium name="The Broad Institute Genome Sequencing Platform"/>
            <consortium name="The Broad Institute Genome Sequencing Center for Infectious Disease"/>
            <person name="Feldgarden M."/>
            <person name="Kirby J."/>
            <person name="Kosoy M."/>
            <person name="Birtles R."/>
            <person name="Probert W.S."/>
            <person name="Chiaraviglio L."/>
            <person name="Young S.K."/>
            <person name="Zeng Q."/>
            <person name="Gargeya S."/>
            <person name="Fitzgerald M."/>
            <person name="Haas B."/>
            <person name="Abouelleil A."/>
            <person name="Alvarado L."/>
            <person name="Arachchi H.M."/>
            <person name="Berlin A."/>
            <person name="Chapman S.B."/>
            <person name="Gearin G."/>
            <person name="Goldberg J."/>
            <person name="Griggs A."/>
            <person name="Gujja S."/>
            <person name="Hansen M."/>
            <person name="Heiman D."/>
            <person name="Howarth C."/>
            <person name="Larimer J."/>
            <person name="Lui A."/>
            <person name="MacDonald P.J.P."/>
            <person name="McCowen C."/>
            <person name="Montmayeur A."/>
            <person name="Murphy C."/>
            <person name="Neiman D."/>
            <person name="Pearson M."/>
            <person name="Priest M."/>
            <person name="Roberts A."/>
            <person name="Saif S."/>
            <person name="Shea T."/>
            <person name="Sisk P."/>
            <person name="Stolte C."/>
            <person name="Sykes S."/>
            <person name="Wortman J."/>
            <person name="Nusbaum C."/>
            <person name="Birren B."/>
        </authorList>
    </citation>
    <scope>NUCLEOTIDE SEQUENCE [LARGE SCALE GENOMIC DNA]</scope>
    <source>
        <strain evidence="13 14">Sb944nv</strain>
    </source>
</reference>
<dbReference type="Gene3D" id="2.40.50.140">
    <property type="entry name" value="Nucleic acid-binding proteins"/>
    <property type="match status" value="1"/>
</dbReference>
<dbReference type="PATRIC" id="fig|1094563.3.peg.279"/>
<dbReference type="InterPro" id="IPR012340">
    <property type="entry name" value="NA-bd_OB-fold"/>
</dbReference>
<dbReference type="GO" id="GO:0017004">
    <property type="term" value="P:cytochrome complex assembly"/>
    <property type="evidence" value="ECO:0007669"/>
    <property type="project" value="UniProtKB-KW"/>
</dbReference>
<dbReference type="Proteomes" id="UP000008947">
    <property type="component" value="Unassembled WGS sequence"/>
</dbReference>
<keyword evidence="4 10" id="KW-0479">Metal-binding</keyword>
<evidence type="ECO:0000256" key="11">
    <source>
        <dbReference type="PIRSR" id="PIRSR604329-50"/>
    </source>
</evidence>
<dbReference type="PANTHER" id="PTHR34128:SF2">
    <property type="entry name" value="CYTOCHROME C-TYPE BIOGENESIS PROTEIN CCME HOMOLOG, MITOCHONDRIAL"/>
    <property type="match status" value="1"/>
</dbReference>
<comment type="caution">
    <text evidence="13">The sequence shown here is derived from an EMBL/GenBank/DDBJ whole genome shotgun (WGS) entry which is preliminary data.</text>
</comment>
<evidence type="ECO:0000256" key="8">
    <source>
        <dbReference type="ARBA" id="ARBA00023004"/>
    </source>
</evidence>
<evidence type="ECO:0000256" key="3">
    <source>
        <dbReference type="ARBA" id="ARBA00022692"/>
    </source>
</evidence>
<dbReference type="GO" id="GO:0020037">
    <property type="term" value="F:heme binding"/>
    <property type="evidence" value="ECO:0007669"/>
    <property type="project" value="InterPro"/>
</dbReference>
<dbReference type="PANTHER" id="PTHR34128">
    <property type="entry name" value="CYTOCHROME C-TYPE BIOGENESIS PROTEIN CCME HOMOLOG, MITOCHONDRIAL"/>
    <property type="match status" value="1"/>
</dbReference>
<feature type="binding site" description="axial binding residue" evidence="10 11">
    <location>
        <position position="162"/>
    </location>
    <ligand>
        <name>heme</name>
        <dbReference type="ChEBI" id="CHEBI:30413"/>
    </ligand>
    <ligandPart>
        <name>Fe</name>
        <dbReference type="ChEBI" id="CHEBI:18248"/>
    </ligandPart>
</feature>
<keyword evidence="6 10" id="KW-0735">Signal-anchor</keyword>
<keyword evidence="7 10" id="KW-1133">Transmembrane helix</keyword>
<dbReference type="HOGENOM" id="CLU_079503_1_1_5"/>
<protein>
    <recommendedName>
        <fullName evidence="10">Cytochrome c-type biogenesis protein CcmE</fullName>
    </recommendedName>
    <alternativeName>
        <fullName evidence="10">Cytochrome c maturation protein E</fullName>
    </alternativeName>
    <alternativeName>
        <fullName evidence="10">Heme chaperone CcmE</fullName>
    </alternativeName>
</protein>
<evidence type="ECO:0000256" key="6">
    <source>
        <dbReference type="ARBA" id="ARBA00022968"/>
    </source>
</evidence>
<organism evidence="13 14">
    <name type="scientific">Candidatus Bartonella washoeensis Sb944nv</name>
    <dbReference type="NCBI Taxonomy" id="1094563"/>
    <lineage>
        <taxon>Bacteria</taxon>
        <taxon>Pseudomonadati</taxon>
        <taxon>Pseudomonadota</taxon>
        <taxon>Alphaproteobacteria</taxon>
        <taxon>Hyphomicrobiales</taxon>
        <taxon>Bartonellaceae</taxon>
        <taxon>Bartonella</taxon>
    </lineage>
</organism>
<dbReference type="HAMAP" id="MF_01959">
    <property type="entry name" value="CcmE"/>
    <property type="match status" value="1"/>
</dbReference>
<feature type="topological domain" description="Extracellular" evidence="10">
    <location>
        <begin position="65"/>
        <end position="179"/>
    </location>
</feature>